<evidence type="ECO:0000313" key="2">
    <source>
        <dbReference type="Proteomes" id="UP001148838"/>
    </source>
</evidence>
<dbReference type="EMBL" id="JAJSOF020000017">
    <property type="protein sequence ID" value="KAJ4440424.1"/>
    <property type="molecule type" value="Genomic_DNA"/>
</dbReference>
<gene>
    <name evidence="1" type="ORF">ANN_08565</name>
</gene>
<evidence type="ECO:0000313" key="1">
    <source>
        <dbReference type="EMBL" id="KAJ4440424.1"/>
    </source>
</evidence>
<sequence length="411" mass="47059">MHVRYLSDYAMYELLGARAKTSDADLCSFLEKRVDDSTCEREESTAGRRRRELTGVPLGEELTATRGVAVQSTGRIRRSSGRQHSLKWVNSKRRRPVCSVVQQEEVESISASSYDCTSAVCSPRVRDASSRVLCADDRCSRIGTEVKGFENKVLRKIFGSKRIEVTGEWRKLHNAELHILYSSPDIIRNIKSRRLRLAGHVALMGESINAYSWLFNDAVSTTRLISVDEIGDSEIVFGEMRPRIRYRLPGIHLTVGENLGKDQTRYSAQAGIEPAPESNFRLTGDYRVSAGEQSRELIACDSRIMDESWLQFLHFEELDISQKINKYTRAMGIIHSVMKPSLVQKHTRIRLYNTLARPMLSYGSEAWTLRKADKSRITACEMRFMRRTAGYTKWDLKRNCEILKELKLNQY</sequence>
<organism evidence="1 2">
    <name type="scientific">Periplaneta americana</name>
    <name type="common">American cockroach</name>
    <name type="synonym">Blatta americana</name>
    <dbReference type="NCBI Taxonomy" id="6978"/>
    <lineage>
        <taxon>Eukaryota</taxon>
        <taxon>Metazoa</taxon>
        <taxon>Ecdysozoa</taxon>
        <taxon>Arthropoda</taxon>
        <taxon>Hexapoda</taxon>
        <taxon>Insecta</taxon>
        <taxon>Pterygota</taxon>
        <taxon>Neoptera</taxon>
        <taxon>Polyneoptera</taxon>
        <taxon>Dictyoptera</taxon>
        <taxon>Blattodea</taxon>
        <taxon>Blattoidea</taxon>
        <taxon>Blattidae</taxon>
        <taxon>Blattinae</taxon>
        <taxon>Periplaneta</taxon>
    </lineage>
</organism>
<proteinExistence type="predicted"/>
<accession>A0ABQ8T1R9</accession>
<dbReference type="Proteomes" id="UP001148838">
    <property type="component" value="Unassembled WGS sequence"/>
</dbReference>
<name>A0ABQ8T1R9_PERAM</name>
<keyword evidence="2" id="KW-1185">Reference proteome</keyword>
<reference evidence="1 2" key="1">
    <citation type="journal article" date="2022" name="Allergy">
        <title>Genome assembly and annotation of Periplaneta americana reveal a comprehensive cockroach allergen profile.</title>
        <authorList>
            <person name="Wang L."/>
            <person name="Xiong Q."/>
            <person name="Saelim N."/>
            <person name="Wang L."/>
            <person name="Nong W."/>
            <person name="Wan A.T."/>
            <person name="Shi M."/>
            <person name="Liu X."/>
            <person name="Cao Q."/>
            <person name="Hui J.H.L."/>
            <person name="Sookrung N."/>
            <person name="Leung T.F."/>
            <person name="Tungtrongchitr A."/>
            <person name="Tsui S.K.W."/>
        </authorList>
    </citation>
    <scope>NUCLEOTIDE SEQUENCE [LARGE SCALE GENOMIC DNA]</scope>
    <source>
        <strain evidence="1">PWHHKU_190912</strain>
    </source>
</reference>
<protein>
    <submittedName>
        <fullName evidence="1">Uncharacterized protein</fullName>
    </submittedName>
</protein>
<comment type="caution">
    <text evidence="1">The sequence shown here is derived from an EMBL/GenBank/DDBJ whole genome shotgun (WGS) entry which is preliminary data.</text>
</comment>